<dbReference type="EMBL" id="JANBUN010000458">
    <property type="protein sequence ID" value="KAJ2803611.1"/>
    <property type="molecule type" value="Genomic_DNA"/>
</dbReference>
<name>A0ACC1L9T7_9FUNG</name>
<keyword evidence="2" id="KW-1185">Reference proteome</keyword>
<protein>
    <submittedName>
        <fullName evidence="1">Uncharacterized protein</fullName>
    </submittedName>
</protein>
<sequence length="380" mass="44259">MSEALPPAPGSFDYLGRYRTGFTVISSVALFGSLLTIGLFTILFIQNTQRVDLPLVKLTFVIQSVNAIALIITLVTNQLRITSFILCGTLRYVQYICYLTSIFMCCAITIHLWLVITRRKLAQARRNERWYYLVSFTLAVALSTTLATIPNSAYGQPSRCVQLKIPPRRYLGLRWGFYYSWFVVASAISFYCMFRVLYSTRRLTHMTHVDGNQRPSSTEAYRNQVNARANSKRLRSLAFYTVAYPLISFVSHFPTLLQELLSTVLQRELQWMVFTARFILYSEGLWLSLAFFMYPAVRHSIRDLVNTAVQYWVVDQEEYWRMRQEDAKRRRKHPRGTHDGGLVNEIQLEEHMVRDFTSLRGRMYHFFFSKTPEGRLVTSV</sequence>
<dbReference type="Proteomes" id="UP001140087">
    <property type="component" value="Unassembled WGS sequence"/>
</dbReference>
<proteinExistence type="predicted"/>
<organism evidence="1 2">
    <name type="scientific">Coemansia helicoidea</name>
    <dbReference type="NCBI Taxonomy" id="1286919"/>
    <lineage>
        <taxon>Eukaryota</taxon>
        <taxon>Fungi</taxon>
        <taxon>Fungi incertae sedis</taxon>
        <taxon>Zoopagomycota</taxon>
        <taxon>Kickxellomycotina</taxon>
        <taxon>Kickxellomycetes</taxon>
        <taxon>Kickxellales</taxon>
        <taxon>Kickxellaceae</taxon>
        <taxon>Coemansia</taxon>
    </lineage>
</organism>
<evidence type="ECO:0000313" key="2">
    <source>
        <dbReference type="Proteomes" id="UP001140087"/>
    </source>
</evidence>
<comment type="caution">
    <text evidence="1">The sequence shown here is derived from an EMBL/GenBank/DDBJ whole genome shotgun (WGS) entry which is preliminary data.</text>
</comment>
<reference evidence="1" key="1">
    <citation type="submission" date="2022-07" db="EMBL/GenBank/DDBJ databases">
        <title>Phylogenomic reconstructions and comparative analyses of Kickxellomycotina fungi.</title>
        <authorList>
            <person name="Reynolds N.K."/>
            <person name="Stajich J.E."/>
            <person name="Barry K."/>
            <person name="Grigoriev I.V."/>
            <person name="Crous P."/>
            <person name="Smith M.E."/>
        </authorList>
    </citation>
    <scope>NUCLEOTIDE SEQUENCE</scope>
    <source>
        <strain evidence="1">BCRC 34780</strain>
    </source>
</reference>
<accession>A0ACC1L9T7</accession>
<gene>
    <name evidence="1" type="ORF">H4R21_001972</name>
</gene>
<evidence type="ECO:0000313" key="1">
    <source>
        <dbReference type="EMBL" id="KAJ2803611.1"/>
    </source>
</evidence>